<comment type="caution">
    <text evidence="1">The sequence shown here is derived from an EMBL/GenBank/DDBJ whole genome shotgun (WGS) entry which is preliminary data.</text>
</comment>
<keyword evidence="2" id="KW-1185">Reference proteome</keyword>
<dbReference type="RefSeq" id="WP_268047597.1">
    <property type="nucleotide sequence ID" value="NZ_JAPQES010000001.1"/>
</dbReference>
<gene>
    <name evidence="1" type="ORF">OXH55_01300</name>
</gene>
<organism evidence="1 2">
    <name type="scientific">Clostridium ganghwense</name>
    <dbReference type="NCBI Taxonomy" id="312089"/>
    <lineage>
        <taxon>Bacteria</taxon>
        <taxon>Bacillati</taxon>
        <taxon>Bacillota</taxon>
        <taxon>Clostridia</taxon>
        <taxon>Eubacteriales</taxon>
        <taxon>Clostridiaceae</taxon>
        <taxon>Clostridium</taxon>
    </lineage>
</organism>
<proteinExistence type="predicted"/>
<sequence length="70" mass="8162">MSEKSHIDINKLNKVPKGHPFEYRDVVEENFPMSERVQDGKRFKGEVEKGEYDSVVITEDDGDCVQYKKI</sequence>
<accession>A0ABT4CJP8</accession>
<evidence type="ECO:0000313" key="1">
    <source>
        <dbReference type="EMBL" id="MCY6369280.1"/>
    </source>
</evidence>
<protein>
    <submittedName>
        <fullName evidence="1">Uncharacterized protein</fullName>
    </submittedName>
</protein>
<dbReference type="Proteomes" id="UP001079657">
    <property type="component" value="Unassembled WGS sequence"/>
</dbReference>
<evidence type="ECO:0000313" key="2">
    <source>
        <dbReference type="Proteomes" id="UP001079657"/>
    </source>
</evidence>
<name>A0ABT4CJP8_9CLOT</name>
<dbReference type="EMBL" id="JAPQES010000001">
    <property type="protein sequence ID" value="MCY6369280.1"/>
    <property type="molecule type" value="Genomic_DNA"/>
</dbReference>
<reference evidence="1" key="1">
    <citation type="submission" date="2022-12" db="EMBL/GenBank/DDBJ databases">
        <authorList>
            <person name="Wang J."/>
        </authorList>
    </citation>
    <scope>NUCLEOTIDE SEQUENCE</scope>
    <source>
        <strain evidence="1">HY-42-06</strain>
    </source>
</reference>